<dbReference type="EMBL" id="PKPP01004519">
    <property type="protein sequence ID" value="PWA63975.1"/>
    <property type="molecule type" value="Genomic_DNA"/>
</dbReference>
<evidence type="ECO:0000259" key="1">
    <source>
        <dbReference type="Pfam" id="PF04937"/>
    </source>
</evidence>
<sequence>MPRPTKNQGFDDTPLWNYVDVLHISAGGGGNRKWRCKYCNKEVSGSYSKVKGHLLKIPNQGVSPCTMADDIYREIKKENDEAEQKKRARNLSAKQKQDYISLPEGSDLAHTKKRKGGIELSFNVLEREEADKECAMMFYTGMLSFNFARNPYYRKFCQRLANGSLHGYIPPTYDRLRTTLLLQLKAHVEKLLQPIRDSWVKKGASICSDGWQDLKSKPLINIMAASASGPMFLKAFDASEIITKDAEYLADLVKQVDEINLFVQNHGLSKQIFDRYSDLRLLKVAETRFGSKIVMASRLRFVKDALEKTVMDPDWKKFKVNGRTPVELKAREVKDLLVSDGWWDKLDYFLEFTLPMMNFLRAADTDSCVLHLVYDMWDTMIEQVKQVIFNHEGADFLTGQSPFYDAIQNVIESRWNKSNTPLHCLAHSLVPRYYTQEWIQGHDSIPRVPPNEDEEVSLNRNTCLKRLFPNADNQKKVFLEYGAFSGSLGKQKDYTEGPTKYWDIGGDNIDGDSLLEVADLSLNEPEFEAITFNEI</sequence>
<dbReference type="STRING" id="35608.A0A2U1MRS7"/>
<comment type="caution">
    <text evidence="2">The sequence shown here is derived from an EMBL/GenBank/DDBJ whole genome shotgun (WGS) entry which is preliminary data.</text>
</comment>
<gene>
    <name evidence="2" type="ORF">CTI12_AA348430</name>
</gene>
<keyword evidence="3" id="KW-1185">Reference proteome</keyword>
<dbReference type="AlphaFoldDB" id="A0A2U1MRS7"/>
<protein>
    <recommendedName>
        <fullName evidence="1">DUF659 domain-containing protein</fullName>
    </recommendedName>
</protein>
<reference evidence="2 3" key="1">
    <citation type="journal article" date="2018" name="Mol. Plant">
        <title>The genome of Artemisia annua provides insight into the evolution of Asteraceae family and artemisinin biosynthesis.</title>
        <authorList>
            <person name="Shen Q."/>
            <person name="Zhang L."/>
            <person name="Liao Z."/>
            <person name="Wang S."/>
            <person name="Yan T."/>
            <person name="Shi P."/>
            <person name="Liu M."/>
            <person name="Fu X."/>
            <person name="Pan Q."/>
            <person name="Wang Y."/>
            <person name="Lv Z."/>
            <person name="Lu X."/>
            <person name="Zhang F."/>
            <person name="Jiang W."/>
            <person name="Ma Y."/>
            <person name="Chen M."/>
            <person name="Hao X."/>
            <person name="Li L."/>
            <person name="Tang Y."/>
            <person name="Lv G."/>
            <person name="Zhou Y."/>
            <person name="Sun X."/>
            <person name="Brodelius P.E."/>
            <person name="Rose J.K.C."/>
            <person name="Tang K."/>
        </authorList>
    </citation>
    <scope>NUCLEOTIDE SEQUENCE [LARGE SCALE GENOMIC DNA]</scope>
    <source>
        <strain evidence="3">cv. Huhao1</strain>
        <tissue evidence="2">Leaf</tissue>
    </source>
</reference>
<accession>A0A2U1MRS7</accession>
<evidence type="ECO:0000313" key="2">
    <source>
        <dbReference type="EMBL" id="PWA63975.1"/>
    </source>
</evidence>
<name>A0A2U1MRS7_ARTAN</name>
<dbReference type="PANTHER" id="PTHR32166:SF81">
    <property type="entry name" value="OS06G0658400 PROTEIN"/>
    <property type="match status" value="1"/>
</dbReference>
<evidence type="ECO:0000313" key="3">
    <source>
        <dbReference type="Proteomes" id="UP000245207"/>
    </source>
</evidence>
<proteinExistence type="predicted"/>
<feature type="domain" description="DUF659" evidence="1">
    <location>
        <begin position="171"/>
        <end position="256"/>
    </location>
</feature>
<dbReference type="InterPro" id="IPR007021">
    <property type="entry name" value="DUF659"/>
</dbReference>
<organism evidence="2 3">
    <name type="scientific">Artemisia annua</name>
    <name type="common">Sweet wormwood</name>
    <dbReference type="NCBI Taxonomy" id="35608"/>
    <lineage>
        <taxon>Eukaryota</taxon>
        <taxon>Viridiplantae</taxon>
        <taxon>Streptophyta</taxon>
        <taxon>Embryophyta</taxon>
        <taxon>Tracheophyta</taxon>
        <taxon>Spermatophyta</taxon>
        <taxon>Magnoliopsida</taxon>
        <taxon>eudicotyledons</taxon>
        <taxon>Gunneridae</taxon>
        <taxon>Pentapetalae</taxon>
        <taxon>asterids</taxon>
        <taxon>campanulids</taxon>
        <taxon>Asterales</taxon>
        <taxon>Asteraceae</taxon>
        <taxon>Asteroideae</taxon>
        <taxon>Anthemideae</taxon>
        <taxon>Artemisiinae</taxon>
        <taxon>Artemisia</taxon>
    </lineage>
</organism>
<dbReference type="OrthoDB" id="1937290at2759"/>
<dbReference type="SUPFAM" id="SSF53098">
    <property type="entry name" value="Ribonuclease H-like"/>
    <property type="match status" value="1"/>
</dbReference>
<dbReference type="Proteomes" id="UP000245207">
    <property type="component" value="Unassembled WGS sequence"/>
</dbReference>
<dbReference type="Pfam" id="PF04937">
    <property type="entry name" value="DUF659"/>
    <property type="match status" value="1"/>
</dbReference>
<dbReference type="InterPro" id="IPR012337">
    <property type="entry name" value="RNaseH-like_sf"/>
</dbReference>
<dbReference type="PANTHER" id="PTHR32166">
    <property type="entry name" value="OSJNBA0013A04.12 PROTEIN"/>
    <property type="match status" value="1"/>
</dbReference>